<keyword evidence="2" id="KW-1185">Reference proteome</keyword>
<dbReference type="Proteomes" id="UP000694555">
    <property type="component" value="Unplaced"/>
</dbReference>
<reference evidence="1" key="1">
    <citation type="submission" date="2025-08" db="UniProtKB">
        <authorList>
            <consortium name="Ensembl"/>
        </authorList>
    </citation>
    <scope>IDENTIFICATION</scope>
</reference>
<proteinExistence type="predicted"/>
<accession>A0A8C0BH64</accession>
<evidence type="ECO:0000313" key="1">
    <source>
        <dbReference type="Ensembl" id="ENSBJAP00000016790.1"/>
    </source>
</evidence>
<organism evidence="1 2">
    <name type="scientific">Buteo japonicus</name>
    <dbReference type="NCBI Taxonomy" id="224669"/>
    <lineage>
        <taxon>Eukaryota</taxon>
        <taxon>Metazoa</taxon>
        <taxon>Chordata</taxon>
        <taxon>Craniata</taxon>
        <taxon>Vertebrata</taxon>
        <taxon>Euteleostomi</taxon>
        <taxon>Archelosauria</taxon>
        <taxon>Archosauria</taxon>
        <taxon>Dinosauria</taxon>
        <taxon>Saurischia</taxon>
        <taxon>Theropoda</taxon>
        <taxon>Coelurosauria</taxon>
        <taxon>Aves</taxon>
        <taxon>Neognathae</taxon>
        <taxon>Neoaves</taxon>
        <taxon>Telluraves</taxon>
        <taxon>Accipitrimorphae</taxon>
        <taxon>Accipitriformes</taxon>
        <taxon>Accipitridae</taxon>
        <taxon>Accipitrinae</taxon>
        <taxon>Buteo</taxon>
    </lineage>
</organism>
<sequence>MHSPSPSLKSSLAKHLCACAMNQIREEICIKTNPKEACYSSTPFKFCTDIAILKDHPKVRGLAIGSWLPFHQPKSITVHVEIPILSVGTCLSNSRMAKF</sequence>
<dbReference type="AlphaFoldDB" id="A0A8C0BH64"/>
<protein>
    <submittedName>
        <fullName evidence="1">Uncharacterized protein</fullName>
    </submittedName>
</protein>
<name>A0A8C0BH64_9AVES</name>
<evidence type="ECO:0000313" key="2">
    <source>
        <dbReference type="Proteomes" id="UP000694555"/>
    </source>
</evidence>
<reference evidence="1" key="2">
    <citation type="submission" date="2025-09" db="UniProtKB">
        <authorList>
            <consortium name="Ensembl"/>
        </authorList>
    </citation>
    <scope>IDENTIFICATION</scope>
</reference>
<dbReference type="Ensembl" id="ENSBJAT00000017247.1">
    <property type="protein sequence ID" value="ENSBJAP00000016790.1"/>
    <property type="gene ID" value="ENSBJAG00000011085.1"/>
</dbReference>